<name>A0A7R9FW30_TIMSH</name>
<evidence type="ECO:0000259" key="1">
    <source>
        <dbReference type="SMART" id="SM01220"/>
    </source>
</evidence>
<dbReference type="SMART" id="SM01220">
    <property type="entry name" value="FSA_C"/>
    <property type="match status" value="1"/>
</dbReference>
<dbReference type="InterPro" id="IPR033616">
    <property type="entry name" value="BLTP1"/>
</dbReference>
<gene>
    <name evidence="2" type="ORF">TSIB3V08_LOCUS1819</name>
</gene>
<dbReference type="InterPro" id="IPR056742">
    <property type="entry name" value="BLTP1_C"/>
</dbReference>
<dbReference type="GO" id="GO:0098793">
    <property type="term" value="C:presynapse"/>
    <property type="evidence" value="ECO:0007669"/>
    <property type="project" value="GOC"/>
</dbReference>
<organism evidence="2">
    <name type="scientific">Timema shepardi</name>
    <name type="common">Walking stick</name>
    <dbReference type="NCBI Taxonomy" id="629360"/>
    <lineage>
        <taxon>Eukaryota</taxon>
        <taxon>Metazoa</taxon>
        <taxon>Ecdysozoa</taxon>
        <taxon>Arthropoda</taxon>
        <taxon>Hexapoda</taxon>
        <taxon>Insecta</taxon>
        <taxon>Pterygota</taxon>
        <taxon>Neoptera</taxon>
        <taxon>Polyneoptera</taxon>
        <taxon>Phasmatodea</taxon>
        <taxon>Timematodea</taxon>
        <taxon>Timematoidea</taxon>
        <taxon>Timematidae</taxon>
        <taxon>Timema</taxon>
    </lineage>
</organism>
<evidence type="ECO:0000313" key="2">
    <source>
        <dbReference type="EMBL" id="CAD7257561.1"/>
    </source>
</evidence>
<dbReference type="PANTHER" id="PTHR31640:SF1">
    <property type="entry name" value="BRIDGE-LIKE LIPID TRANSFER PROTEIN FAMILY MEMBER 1"/>
    <property type="match status" value="1"/>
</dbReference>
<dbReference type="PANTHER" id="PTHR31640">
    <property type="entry name" value="TRANSMEMBRANE PROTEIN KIAA1109"/>
    <property type="match status" value="1"/>
</dbReference>
<sequence>MLAHFSHFTSTIIAHSYPEHACVFLQTNIPTLETAFPASIQLPVSLPPGGKVMHWHARTQIEMFAVFKVGPSGSVLRAHSPENDRRNKDFVVNSSSATEEDRKRKAFDPAEMFTKDWRNYHCKTWHLEPTVRLLSWAGKSIEPYGVDYILQKLGFSHARTTIPKWMQRGFMDPLDKVLAVLMFRMITVVREESSGEADYQTNK</sequence>
<feature type="domain" description="Bridge-like lipid transfer protein family member 1 C-terminal" evidence="1">
    <location>
        <begin position="2"/>
        <end position="188"/>
    </location>
</feature>
<dbReference type="AlphaFoldDB" id="A0A7R9FW30"/>
<proteinExistence type="predicted"/>
<accession>A0A7R9FW30</accession>
<reference evidence="2" key="1">
    <citation type="submission" date="2020-11" db="EMBL/GenBank/DDBJ databases">
        <authorList>
            <person name="Tran Van P."/>
        </authorList>
    </citation>
    <scope>NUCLEOTIDE SEQUENCE</scope>
</reference>
<protein>
    <recommendedName>
        <fullName evidence="1">Bridge-like lipid transfer protein family member 1 C-terminal domain-containing protein</fullName>
    </recommendedName>
</protein>
<dbReference type="Pfam" id="PF25040">
    <property type="entry name" value="BLTP1_C"/>
    <property type="match status" value="1"/>
</dbReference>
<dbReference type="GO" id="GO:0048488">
    <property type="term" value="P:synaptic vesicle endocytosis"/>
    <property type="evidence" value="ECO:0007669"/>
    <property type="project" value="TreeGrafter"/>
</dbReference>
<dbReference type="EMBL" id="OC000522">
    <property type="protein sequence ID" value="CAD7257561.1"/>
    <property type="molecule type" value="Genomic_DNA"/>
</dbReference>